<protein>
    <submittedName>
        <fullName evidence="2">Uncharacterized protein</fullName>
    </submittedName>
</protein>
<dbReference type="AlphaFoldDB" id="A0A1G7CDU3"/>
<gene>
    <name evidence="2" type="ORF">SAMN04487779_103119</name>
</gene>
<feature type="region of interest" description="Disordered" evidence="1">
    <location>
        <begin position="55"/>
        <end position="104"/>
    </location>
</feature>
<reference evidence="2 3" key="1">
    <citation type="submission" date="2016-10" db="EMBL/GenBank/DDBJ databases">
        <authorList>
            <person name="de Groot N.N."/>
        </authorList>
    </citation>
    <scope>NUCLEOTIDE SEQUENCE [LARGE SCALE GENOMIC DNA]</scope>
    <source>
        <strain evidence="2 3">CPCC 100156</strain>
    </source>
</reference>
<name>A0A1G7CDU3_9PROT</name>
<evidence type="ECO:0000256" key="1">
    <source>
        <dbReference type="SAM" id="MobiDB-lite"/>
    </source>
</evidence>
<evidence type="ECO:0000313" key="3">
    <source>
        <dbReference type="Proteomes" id="UP000198925"/>
    </source>
</evidence>
<proteinExistence type="predicted"/>
<organism evidence="2 3">
    <name type="scientific">Belnapia rosea</name>
    <dbReference type="NCBI Taxonomy" id="938405"/>
    <lineage>
        <taxon>Bacteria</taxon>
        <taxon>Pseudomonadati</taxon>
        <taxon>Pseudomonadota</taxon>
        <taxon>Alphaproteobacteria</taxon>
        <taxon>Acetobacterales</taxon>
        <taxon>Roseomonadaceae</taxon>
        <taxon>Belnapia</taxon>
    </lineage>
</organism>
<dbReference type="EMBL" id="FMZX01000031">
    <property type="protein sequence ID" value="SDE37507.1"/>
    <property type="molecule type" value="Genomic_DNA"/>
</dbReference>
<dbReference type="RefSeq" id="WP_090665080.1">
    <property type="nucleotide sequence ID" value="NZ_FMZX01000031.1"/>
</dbReference>
<feature type="compositionally biased region" description="Low complexity" evidence="1">
    <location>
        <begin position="84"/>
        <end position="104"/>
    </location>
</feature>
<sequence length="104" mass="10771">MTGLHRLILLLALPLAACGPGDDFARPGTWRPTGANEANLGTMLVEPAHARAGVAARTERGQPGSHAIRLLEQDRRRPLPDSRAATIGNIGAAPPAAAGPANDR</sequence>
<keyword evidence="3" id="KW-1185">Reference proteome</keyword>
<dbReference type="Proteomes" id="UP000198925">
    <property type="component" value="Unassembled WGS sequence"/>
</dbReference>
<accession>A0A1G7CDU3</accession>
<feature type="compositionally biased region" description="Basic and acidic residues" evidence="1">
    <location>
        <begin position="69"/>
        <end position="80"/>
    </location>
</feature>
<evidence type="ECO:0000313" key="2">
    <source>
        <dbReference type="EMBL" id="SDE37507.1"/>
    </source>
</evidence>
<dbReference type="STRING" id="938405.SAMN02927895_05227"/>